<dbReference type="SMART" id="SM00195">
    <property type="entry name" value="DSPc"/>
    <property type="match status" value="1"/>
</dbReference>
<dbReference type="HOGENOM" id="CLU_023312_0_1_1"/>
<dbReference type="KEGG" id="lth:KLTH0C00682g"/>
<dbReference type="RefSeq" id="XP_002552258.1">
    <property type="nucleotide sequence ID" value="XM_002552212.1"/>
</dbReference>
<dbReference type="FunFam" id="3.90.190.10:FF:000116">
    <property type="entry name" value="YVH1p Protein phosphatase"/>
    <property type="match status" value="1"/>
</dbReference>
<dbReference type="EMBL" id="CU928167">
    <property type="protein sequence ID" value="CAR21820.1"/>
    <property type="molecule type" value="Genomic_DNA"/>
</dbReference>
<dbReference type="InterPro" id="IPR029021">
    <property type="entry name" value="Prot-tyrosine_phosphatase-like"/>
</dbReference>
<dbReference type="STRING" id="559295.C5DDF9"/>
<dbReference type="CDD" id="cd14518">
    <property type="entry name" value="DSP_fungal_YVH1"/>
    <property type="match status" value="1"/>
</dbReference>
<protein>
    <recommendedName>
        <fullName evidence="2">protein-tyrosine-phosphatase</fullName>
        <ecNumber evidence="2">3.1.3.48</ecNumber>
    </recommendedName>
</protein>
<sequence>MGHLIASTPHRPSKFPFSTHNLLREVAKYQYLMSTIDRILGNIYVGSVQPIIDHVPLRTDYNISHILSVMKFEVLPEYLVRKSYTLKNVAIDDDETTDILQYIDETNRFIDSCLFPHEPEYDPRKVDFRKKPQQGGVYVHCHAGVSRSVTFIVAYLMYRYRLNLKSALYAVKRKHPGAQPNDNFMEQLKIYQDMGSYHVDIDNQAYKVWKLTNSVKEDGTGENILAQEDTFKHNDQKRLQEMTPEELSAVTVIRCKKCRQKLALSTSFIQHEPPSKESTEGHFIRRAAGGRRIIGIQQSQDSCSHFFVEPLNWMKDELQGKQELEGKFSCPGCSSKVGGYNWKGSRCSCGKWMVPAIHLQNAKVDQIAFAKKALPNMVGSELTKE</sequence>
<accession>C5DDF9</accession>
<evidence type="ECO:0000256" key="4">
    <source>
        <dbReference type="ARBA" id="ARBA00022912"/>
    </source>
</evidence>
<dbReference type="PIRSF" id="PIRSF000941">
    <property type="entry name" value="DUSP12"/>
    <property type="match status" value="1"/>
</dbReference>
<evidence type="ECO:0000256" key="5">
    <source>
        <dbReference type="PIRSR" id="PIRSR000941-50"/>
    </source>
</evidence>
<evidence type="ECO:0000256" key="2">
    <source>
        <dbReference type="ARBA" id="ARBA00013064"/>
    </source>
</evidence>
<dbReference type="GeneID" id="8291116"/>
<reference evidence="8 9" key="1">
    <citation type="journal article" date="2009" name="Genome Res.">
        <title>Comparative genomics of protoploid Saccharomycetaceae.</title>
        <authorList>
            <consortium name="The Genolevures Consortium"/>
            <person name="Souciet J.-L."/>
            <person name="Dujon B."/>
            <person name="Gaillardin C."/>
            <person name="Johnston M."/>
            <person name="Baret P.V."/>
            <person name="Cliften P."/>
            <person name="Sherman D.J."/>
            <person name="Weissenbach J."/>
            <person name="Westhof E."/>
            <person name="Wincker P."/>
            <person name="Jubin C."/>
            <person name="Poulain J."/>
            <person name="Barbe V."/>
            <person name="Segurens B."/>
            <person name="Artiguenave F."/>
            <person name="Anthouard V."/>
            <person name="Vacherie B."/>
            <person name="Val M.-E."/>
            <person name="Fulton R.S."/>
            <person name="Minx P."/>
            <person name="Wilson R."/>
            <person name="Durrens P."/>
            <person name="Jean G."/>
            <person name="Marck C."/>
            <person name="Martin T."/>
            <person name="Nikolski M."/>
            <person name="Rolland T."/>
            <person name="Seret M.-L."/>
            <person name="Casaregola S."/>
            <person name="Despons L."/>
            <person name="Fairhead C."/>
            <person name="Fischer G."/>
            <person name="Lafontaine I."/>
            <person name="Leh V."/>
            <person name="Lemaire M."/>
            <person name="de Montigny J."/>
            <person name="Neuveglise C."/>
            <person name="Thierry A."/>
            <person name="Blanc-Lenfle I."/>
            <person name="Bleykasten C."/>
            <person name="Diffels J."/>
            <person name="Fritsch E."/>
            <person name="Frangeul L."/>
            <person name="Goeffon A."/>
            <person name="Jauniaux N."/>
            <person name="Kachouri-Lafond R."/>
            <person name="Payen C."/>
            <person name="Potier S."/>
            <person name="Pribylova L."/>
            <person name="Ozanne C."/>
            <person name="Richard G.-F."/>
            <person name="Sacerdot C."/>
            <person name="Straub M.-L."/>
            <person name="Talla E."/>
        </authorList>
    </citation>
    <scope>NUCLEOTIDE SEQUENCE [LARGE SCALE GENOMIC DNA]</scope>
    <source>
        <strain evidence="9">ATCC 56472 / CBS 6340 / NRRL Y-8284</strain>
    </source>
</reference>
<dbReference type="InterPro" id="IPR016278">
    <property type="entry name" value="DUSP12"/>
</dbReference>
<dbReference type="eggNOG" id="KOG1716">
    <property type="taxonomic scope" value="Eukaryota"/>
</dbReference>
<gene>
    <name evidence="8" type="ordered locus">KLTH0C00682g</name>
</gene>
<feature type="active site" description="Phosphocysteine intermediate" evidence="5">
    <location>
        <position position="141"/>
    </location>
</feature>
<evidence type="ECO:0000259" key="7">
    <source>
        <dbReference type="PROSITE" id="PS50056"/>
    </source>
</evidence>
<dbReference type="GO" id="GO:0004725">
    <property type="term" value="F:protein tyrosine phosphatase activity"/>
    <property type="evidence" value="ECO:0007669"/>
    <property type="project" value="UniProtKB-EC"/>
</dbReference>
<dbReference type="InParanoid" id="C5DDF9"/>
<evidence type="ECO:0000313" key="8">
    <source>
        <dbReference type="EMBL" id="CAR21820.1"/>
    </source>
</evidence>
<feature type="domain" description="Tyrosine-protein phosphatase" evidence="6">
    <location>
        <begin position="35"/>
        <end position="197"/>
    </location>
</feature>
<dbReference type="OrthoDB" id="2017893at2759"/>
<dbReference type="PANTHER" id="PTHR45848">
    <property type="entry name" value="DUAL SPECIFICITY PROTEIN PHOSPHATASE 12 FAMILY MEMBER"/>
    <property type="match status" value="1"/>
</dbReference>
<dbReference type="InterPro" id="IPR000340">
    <property type="entry name" value="Dual-sp_phosphatase_cat-dom"/>
</dbReference>
<dbReference type="PROSITE" id="PS50054">
    <property type="entry name" value="TYR_PHOSPHATASE_DUAL"/>
    <property type="match status" value="1"/>
</dbReference>
<dbReference type="SUPFAM" id="SSF52799">
    <property type="entry name" value="(Phosphotyrosine protein) phosphatases II"/>
    <property type="match status" value="1"/>
</dbReference>
<dbReference type="InterPro" id="IPR000387">
    <property type="entry name" value="Tyr_Pase_dom"/>
</dbReference>
<feature type="domain" description="Tyrosine specific protein phosphatases" evidence="7">
    <location>
        <begin position="100"/>
        <end position="178"/>
    </location>
</feature>
<dbReference type="Pfam" id="PF00782">
    <property type="entry name" value="DSPc"/>
    <property type="match status" value="1"/>
</dbReference>
<dbReference type="EC" id="3.1.3.48" evidence="2"/>
<evidence type="ECO:0000313" key="9">
    <source>
        <dbReference type="Proteomes" id="UP000002036"/>
    </source>
</evidence>
<dbReference type="OMA" id="FAWQGMQ"/>
<keyword evidence="9" id="KW-1185">Reference proteome</keyword>
<dbReference type="PANTHER" id="PTHR45848:SF4">
    <property type="entry name" value="DUAL SPECIFICITY PROTEIN PHOSPHATASE 12"/>
    <property type="match status" value="1"/>
</dbReference>
<proteinExistence type="inferred from homology"/>
<evidence type="ECO:0000256" key="3">
    <source>
        <dbReference type="ARBA" id="ARBA00022801"/>
    </source>
</evidence>
<dbReference type="AlphaFoldDB" id="C5DDF9"/>
<evidence type="ECO:0000259" key="6">
    <source>
        <dbReference type="PROSITE" id="PS50054"/>
    </source>
</evidence>
<dbReference type="FunCoup" id="C5DDF9">
    <property type="interactions" value="793"/>
</dbReference>
<keyword evidence="4" id="KW-0904">Protein phosphatase</keyword>
<comment type="similarity">
    <text evidence="1">Belongs to the protein-tyrosine phosphatase family. Non-receptor class dual specificity subfamily.</text>
</comment>
<dbReference type="Gene3D" id="3.90.190.10">
    <property type="entry name" value="Protein tyrosine phosphatase superfamily"/>
    <property type="match status" value="1"/>
</dbReference>
<name>C5DDF9_LACTC</name>
<dbReference type="PROSITE" id="PS50056">
    <property type="entry name" value="TYR_PHOSPHATASE_2"/>
    <property type="match status" value="1"/>
</dbReference>
<dbReference type="GO" id="GO:0008138">
    <property type="term" value="F:protein tyrosine/serine/threonine phosphatase activity"/>
    <property type="evidence" value="ECO:0007669"/>
    <property type="project" value="InterPro"/>
</dbReference>
<dbReference type="InterPro" id="IPR020422">
    <property type="entry name" value="TYR_PHOSPHATASE_DUAL_dom"/>
</dbReference>
<organism evidence="8 9">
    <name type="scientific">Lachancea thermotolerans (strain ATCC 56472 / CBS 6340 / NRRL Y-8284)</name>
    <name type="common">Yeast</name>
    <name type="synonym">Kluyveromyces thermotolerans</name>
    <dbReference type="NCBI Taxonomy" id="559295"/>
    <lineage>
        <taxon>Eukaryota</taxon>
        <taxon>Fungi</taxon>
        <taxon>Dikarya</taxon>
        <taxon>Ascomycota</taxon>
        <taxon>Saccharomycotina</taxon>
        <taxon>Saccharomycetes</taxon>
        <taxon>Saccharomycetales</taxon>
        <taxon>Saccharomycetaceae</taxon>
        <taxon>Lachancea</taxon>
    </lineage>
</organism>
<dbReference type="GO" id="GO:0005634">
    <property type="term" value="C:nucleus"/>
    <property type="evidence" value="ECO:0007669"/>
    <property type="project" value="TreeGrafter"/>
</dbReference>
<keyword evidence="3" id="KW-0378">Hydrolase</keyword>
<dbReference type="Proteomes" id="UP000002036">
    <property type="component" value="Chromosome C"/>
</dbReference>
<evidence type="ECO:0000256" key="1">
    <source>
        <dbReference type="ARBA" id="ARBA00008601"/>
    </source>
</evidence>